<evidence type="ECO:0000256" key="2">
    <source>
        <dbReference type="ARBA" id="ARBA00022729"/>
    </source>
</evidence>
<evidence type="ECO:0000313" key="5">
    <source>
        <dbReference type="EMBL" id="MFD0992863.1"/>
    </source>
</evidence>
<reference evidence="6" key="1">
    <citation type="journal article" date="2019" name="Int. J. Syst. Evol. Microbiol.">
        <title>The Global Catalogue of Microorganisms (GCM) 10K type strain sequencing project: providing services to taxonomists for standard genome sequencing and annotation.</title>
        <authorList>
            <consortium name="The Broad Institute Genomics Platform"/>
            <consortium name="The Broad Institute Genome Sequencing Center for Infectious Disease"/>
            <person name="Wu L."/>
            <person name="Ma J."/>
        </authorList>
    </citation>
    <scope>NUCLEOTIDE SEQUENCE [LARGE SCALE GENOMIC DNA]</scope>
    <source>
        <strain evidence="6">CCUG 60527</strain>
    </source>
</reference>
<dbReference type="Proteomes" id="UP001597062">
    <property type="component" value="Unassembled WGS sequence"/>
</dbReference>
<dbReference type="Pfam" id="PF09375">
    <property type="entry name" value="Peptidase_M75"/>
    <property type="match status" value="1"/>
</dbReference>
<dbReference type="RefSeq" id="WP_386106570.1">
    <property type="nucleotide sequence ID" value="NZ_JBHTJR010000037.1"/>
</dbReference>
<feature type="chain" id="PRO_5047147713" evidence="3">
    <location>
        <begin position="20"/>
        <end position="369"/>
    </location>
</feature>
<dbReference type="Gene3D" id="1.20.1420.20">
    <property type="entry name" value="M75 peptidase, HXXE motif"/>
    <property type="match status" value="1"/>
</dbReference>
<organism evidence="5 6">
    <name type="scientific">Tenacibaculum geojense</name>
    <dbReference type="NCBI Taxonomy" id="915352"/>
    <lineage>
        <taxon>Bacteria</taxon>
        <taxon>Pseudomonadati</taxon>
        <taxon>Bacteroidota</taxon>
        <taxon>Flavobacteriia</taxon>
        <taxon>Flavobacteriales</taxon>
        <taxon>Flavobacteriaceae</taxon>
        <taxon>Tenacibaculum</taxon>
    </lineage>
</organism>
<dbReference type="InterPro" id="IPR038352">
    <property type="entry name" value="Imelysin_sf"/>
</dbReference>
<gene>
    <name evidence="5" type="ORF">ACFQ1U_06570</name>
</gene>
<comment type="subcellular location">
    <subcellularLocation>
        <location evidence="1">Cell envelope</location>
    </subcellularLocation>
</comment>
<sequence length="369" mass="40942">MLKKIFTFFIAGLALYACSSATEGGDVNSDNFDREQLLSNLANNIIVPAFNDFSSKINSLQTAATTFTTTPSQENLTALRSSWLNAYKTWQHVAMFEIGKAEELQFVNFINIYPLTVQDVENNISSGTYDLNSANNHDAQGFAALDYLIYGVADTDAAILAKYTTDANADNYKAYITDVVAKMQEVTTAINNDWNGSYKNSFITASGNTASSSLNKLVNDFIFYYEKRLRANKVGIPAGIFSTNSQPLPEKVEAFYNQNVSKELAFEAYKAVKNVFQGKAYNTSSTGESFKTYLVSLNRNDIVTSIENQLATAETKLNSLNNNFYSQVNTNNALMTETYDELQKLVVLFKVDMLQAFDISVDYVDADGD</sequence>
<comment type="caution">
    <text evidence="5">The sequence shown here is derived from an EMBL/GenBank/DDBJ whole genome shotgun (WGS) entry which is preliminary data.</text>
</comment>
<dbReference type="CDD" id="cd14659">
    <property type="entry name" value="Imelysin-like_IPPA"/>
    <property type="match status" value="1"/>
</dbReference>
<accession>A0ABW3JQT6</accession>
<feature type="domain" description="Imelysin-like" evidence="4">
    <location>
        <begin position="46"/>
        <end position="343"/>
    </location>
</feature>
<dbReference type="InterPro" id="IPR018976">
    <property type="entry name" value="Imelysin-like"/>
</dbReference>
<evidence type="ECO:0000256" key="3">
    <source>
        <dbReference type="SAM" id="SignalP"/>
    </source>
</evidence>
<keyword evidence="2 3" id="KW-0732">Signal</keyword>
<feature type="signal peptide" evidence="3">
    <location>
        <begin position="1"/>
        <end position="19"/>
    </location>
</feature>
<protein>
    <submittedName>
        <fullName evidence="5">Imelysin family protein</fullName>
    </submittedName>
</protein>
<evidence type="ECO:0000259" key="4">
    <source>
        <dbReference type="Pfam" id="PF09375"/>
    </source>
</evidence>
<dbReference type="InterPro" id="IPR034984">
    <property type="entry name" value="Imelysin-like_IPPA"/>
</dbReference>
<name>A0ABW3JQT6_9FLAO</name>
<keyword evidence="6" id="KW-1185">Reference proteome</keyword>
<dbReference type="PROSITE" id="PS51257">
    <property type="entry name" value="PROKAR_LIPOPROTEIN"/>
    <property type="match status" value="1"/>
</dbReference>
<proteinExistence type="predicted"/>
<evidence type="ECO:0000256" key="1">
    <source>
        <dbReference type="ARBA" id="ARBA00004196"/>
    </source>
</evidence>
<evidence type="ECO:0000313" key="6">
    <source>
        <dbReference type="Proteomes" id="UP001597062"/>
    </source>
</evidence>
<dbReference type="EMBL" id="JBHTJR010000037">
    <property type="protein sequence ID" value="MFD0992863.1"/>
    <property type="molecule type" value="Genomic_DNA"/>
</dbReference>